<dbReference type="RefSeq" id="WP_023571205.1">
    <property type="nucleotide sequence ID" value="NZ_AVBI01000019.1"/>
</dbReference>
<dbReference type="OrthoDB" id="1416897at2"/>
<name>V6RX22_9FLAO</name>
<accession>V6RX22</accession>
<gene>
    <name evidence="1" type="ORF">IP98_01021</name>
</gene>
<proteinExistence type="predicted"/>
<evidence type="ECO:0000313" key="1">
    <source>
        <dbReference type="EMBL" id="TWI13868.1"/>
    </source>
</evidence>
<protein>
    <submittedName>
        <fullName evidence="1">Uncharacterized protein</fullName>
    </submittedName>
</protein>
<comment type="caution">
    <text evidence="1">The sequence shown here is derived from an EMBL/GenBank/DDBJ whole genome shotgun (WGS) entry which is preliminary data.</text>
</comment>
<organism evidence="1 2">
    <name type="scientific">Flavobacterium cauense R2A-7</name>
    <dbReference type="NCBI Taxonomy" id="1341154"/>
    <lineage>
        <taxon>Bacteria</taxon>
        <taxon>Pseudomonadati</taxon>
        <taxon>Bacteroidota</taxon>
        <taxon>Flavobacteriia</taxon>
        <taxon>Flavobacteriales</taxon>
        <taxon>Flavobacteriaceae</taxon>
        <taxon>Flavobacterium</taxon>
    </lineage>
</organism>
<keyword evidence="2" id="KW-1185">Reference proteome</keyword>
<sequence>MATPSQASYAARLARAEQFYQFISNFQNYDPGIPELTPSGFQLLVSQLSTIQTEHTTTHHEFSEAVRMRKNTFNANPDSISKKLTLVNSYIKAKSGVNSQQFIDVNKFVRKIRGEKPLPVTSNSTQESISRSEKSYGSQLQNFTDIITLLQQFGTNYDPTNVAIKIPALNTLLTHATTVNNAVTQKFSAYQPKINERQTGFKTLSETTSRIKEMVKSQYGTKSTEYNLIKGLDFRK</sequence>
<dbReference type="Proteomes" id="UP000319848">
    <property type="component" value="Unassembled WGS sequence"/>
</dbReference>
<dbReference type="EMBL" id="VLKQ01000003">
    <property type="protein sequence ID" value="TWI13868.1"/>
    <property type="molecule type" value="Genomic_DNA"/>
</dbReference>
<dbReference type="AlphaFoldDB" id="V6RX22"/>
<reference evidence="1 2" key="1">
    <citation type="journal article" date="2015" name="Stand. Genomic Sci.">
        <title>Genomic Encyclopedia of Bacterial and Archaeal Type Strains, Phase III: the genomes of soil and plant-associated and newly described type strains.</title>
        <authorList>
            <person name="Whitman W.B."/>
            <person name="Woyke T."/>
            <person name="Klenk H.P."/>
            <person name="Zhou Y."/>
            <person name="Lilburn T.G."/>
            <person name="Beck B.J."/>
            <person name="De Vos P."/>
            <person name="Vandamme P."/>
            <person name="Eisen J.A."/>
            <person name="Garrity G."/>
            <person name="Hugenholtz P."/>
            <person name="Kyrpides N.C."/>
        </authorList>
    </citation>
    <scope>NUCLEOTIDE SEQUENCE [LARGE SCALE GENOMIC DNA]</scope>
    <source>
        <strain evidence="1 2">CGMCC 1.7270</strain>
    </source>
</reference>
<evidence type="ECO:0000313" key="2">
    <source>
        <dbReference type="Proteomes" id="UP000319848"/>
    </source>
</evidence>